<dbReference type="EMBL" id="CM004472">
    <property type="protein sequence ID" value="OCT83776.1"/>
    <property type="molecule type" value="Genomic_DNA"/>
</dbReference>
<name>A0A974HN46_XENLA</name>
<organism evidence="1 2">
    <name type="scientific">Xenopus laevis</name>
    <name type="common">African clawed frog</name>
    <dbReference type="NCBI Taxonomy" id="8355"/>
    <lineage>
        <taxon>Eukaryota</taxon>
        <taxon>Metazoa</taxon>
        <taxon>Chordata</taxon>
        <taxon>Craniata</taxon>
        <taxon>Vertebrata</taxon>
        <taxon>Euteleostomi</taxon>
        <taxon>Amphibia</taxon>
        <taxon>Batrachia</taxon>
        <taxon>Anura</taxon>
        <taxon>Pipoidea</taxon>
        <taxon>Pipidae</taxon>
        <taxon>Xenopodinae</taxon>
        <taxon>Xenopus</taxon>
        <taxon>Xenopus</taxon>
    </lineage>
</organism>
<evidence type="ECO:0000313" key="1">
    <source>
        <dbReference type="EMBL" id="OCT83776.1"/>
    </source>
</evidence>
<accession>A0A974HN46</accession>
<protein>
    <submittedName>
        <fullName evidence="1">Uncharacterized protein</fullName>
    </submittedName>
</protein>
<sequence length="101" mass="11120">MVSIPGSNIRPLSVLGNLVCNNCSQVNVAPFKDKCCNLLRVRLGQRDTTDPGILFACSPLMLLQVKDSCKLKDCYMADAAYIPKGGDAWRRRRCAVQRSSS</sequence>
<evidence type="ECO:0000313" key="2">
    <source>
        <dbReference type="Proteomes" id="UP000694892"/>
    </source>
</evidence>
<dbReference type="Proteomes" id="UP000694892">
    <property type="component" value="Chromosome 4L"/>
</dbReference>
<reference evidence="2" key="1">
    <citation type="journal article" date="2016" name="Nature">
        <title>Genome evolution in the allotetraploid frog Xenopus laevis.</title>
        <authorList>
            <person name="Session A.M."/>
            <person name="Uno Y."/>
            <person name="Kwon T."/>
            <person name="Chapman J.A."/>
            <person name="Toyoda A."/>
            <person name="Takahashi S."/>
            <person name="Fukui A."/>
            <person name="Hikosaka A."/>
            <person name="Suzuki A."/>
            <person name="Kondo M."/>
            <person name="van Heeringen S.J."/>
            <person name="Quigley I."/>
            <person name="Heinz S."/>
            <person name="Ogino H."/>
            <person name="Ochi H."/>
            <person name="Hellsten U."/>
            <person name="Lyons J.B."/>
            <person name="Simakov O."/>
            <person name="Putnam N."/>
            <person name="Stites J."/>
            <person name="Kuroki Y."/>
            <person name="Tanaka T."/>
            <person name="Michiue T."/>
            <person name="Watanabe M."/>
            <person name="Bogdanovic O."/>
            <person name="Lister R."/>
            <person name="Georgiou G."/>
            <person name="Paranjpe S.S."/>
            <person name="van Kruijsbergen I."/>
            <person name="Shu S."/>
            <person name="Carlson J."/>
            <person name="Kinoshita T."/>
            <person name="Ohta Y."/>
            <person name="Mawaribuchi S."/>
            <person name="Jenkins J."/>
            <person name="Grimwood J."/>
            <person name="Schmutz J."/>
            <person name="Mitros T."/>
            <person name="Mozaffari S.V."/>
            <person name="Suzuki Y."/>
            <person name="Haramoto Y."/>
            <person name="Yamamoto T.S."/>
            <person name="Takagi C."/>
            <person name="Heald R."/>
            <person name="Miller K."/>
            <person name="Haudenschild C."/>
            <person name="Kitzman J."/>
            <person name="Nakayama T."/>
            <person name="Izutsu Y."/>
            <person name="Robert J."/>
            <person name="Fortriede J."/>
            <person name="Burns K."/>
            <person name="Lotay V."/>
            <person name="Karimi K."/>
            <person name="Yasuoka Y."/>
            <person name="Dichmann D.S."/>
            <person name="Flajnik M.F."/>
            <person name="Houston D.W."/>
            <person name="Shendure J."/>
            <person name="DuPasquier L."/>
            <person name="Vize P.D."/>
            <person name="Zorn A.M."/>
            <person name="Ito M."/>
            <person name="Marcotte E.M."/>
            <person name="Wallingford J.B."/>
            <person name="Ito Y."/>
            <person name="Asashima M."/>
            <person name="Ueno N."/>
            <person name="Matsuda Y."/>
            <person name="Veenstra G.J."/>
            <person name="Fujiyama A."/>
            <person name="Harland R.M."/>
            <person name="Taira M."/>
            <person name="Rokhsar D.S."/>
        </authorList>
    </citation>
    <scope>NUCLEOTIDE SEQUENCE [LARGE SCALE GENOMIC DNA]</scope>
    <source>
        <strain evidence="2">J</strain>
    </source>
</reference>
<proteinExistence type="predicted"/>
<dbReference type="AlphaFoldDB" id="A0A974HN46"/>
<gene>
    <name evidence="1" type="ORF">XELAEV_18021915mg</name>
</gene>